<evidence type="ECO:0000256" key="2">
    <source>
        <dbReference type="ARBA" id="ARBA00008488"/>
    </source>
</evidence>
<feature type="binding site" evidence="6">
    <location>
        <position position="198"/>
    </location>
    <ligand>
        <name>Zn(2+)</name>
        <dbReference type="ChEBI" id="CHEBI:29105"/>
    </ligand>
</feature>
<organism evidence="8 9">
    <name type="scientific">Hominimerdicola aceti</name>
    <dbReference type="NCBI Taxonomy" id="2981726"/>
    <lineage>
        <taxon>Bacteria</taxon>
        <taxon>Bacillati</taxon>
        <taxon>Bacillota</taxon>
        <taxon>Clostridia</taxon>
        <taxon>Eubacteriales</taxon>
        <taxon>Oscillospiraceae</taxon>
        <taxon>Hominimerdicola</taxon>
    </lineage>
</organism>
<keyword evidence="4 7" id="KW-1133">Transmembrane helix</keyword>
<dbReference type="PANTHER" id="PTHR20855:SF129">
    <property type="entry name" value="HEMOLYSIN-3 HOMOLOG"/>
    <property type="match status" value="1"/>
</dbReference>
<dbReference type="PANTHER" id="PTHR20855">
    <property type="entry name" value="ADIPOR/PROGESTIN RECEPTOR-RELATED"/>
    <property type="match status" value="1"/>
</dbReference>
<sequence>MSKSVEIQSQDLTKRYTLGEEIFNSVSHGAGGLLSIAGTAVLIVLAAIYSNAWGVVSSAIFGASLIILYTMSTLYHAITNPKAKKFFRIMDHNTIFFLIAGTYTPITLVPLRGAFGWVLFGIVWGAAILGIVLNSIDLEKFRKPSVVCYIAMGWVVIIAVKPMIEKVYPLSLWFILIGGLFYTVGVIFYVKKSKKYFHSIWHLFTIAGSVFHYFAVLMMITHE</sequence>
<evidence type="ECO:0000256" key="4">
    <source>
        <dbReference type="ARBA" id="ARBA00022989"/>
    </source>
</evidence>
<feature type="transmembrane region" description="Helical" evidence="7">
    <location>
        <begin position="170"/>
        <end position="189"/>
    </location>
</feature>
<feature type="transmembrane region" description="Helical" evidence="7">
    <location>
        <begin position="90"/>
        <end position="108"/>
    </location>
</feature>
<dbReference type="GO" id="GO:0016020">
    <property type="term" value="C:membrane"/>
    <property type="evidence" value="ECO:0007669"/>
    <property type="project" value="InterPro"/>
</dbReference>
<keyword evidence="6" id="KW-0479">Metal-binding</keyword>
<evidence type="ECO:0000256" key="5">
    <source>
        <dbReference type="ARBA" id="ARBA00023136"/>
    </source>
</evidence>
<keyword evidence="3 7" id="KW-0812">Transmembrane</keyword>
<evidence type="ECO:0000256" key="3">
    <source>
        <dbReference type="ARBA" id="ARBA00022692"/>
    </source>
</evidence>
<dbReference type="InterPro" id="IPR005744">
    <property type="entry name" value="Hy-lIII"/>
</dbReference>
<evidence type="ECO:0000256" key="1">
    <source>
        <dbReference type="ARBA" id="ARBA00004127"/>
    </source>
</evidence>
<evidence type="ECO:0000256" key="6">
    <source>
        <dbReference type="PIRSR" id="PIRSR604254-1"/>
    </source>
</evidence>
<feature type="transmembrane region" description="Helical" evidence="7">
    <location>
        <begin position="55"/>
        <end position="78"/>
    </location>
</feature>
<dbReference type="GO" id="GO:0012505">
    <property type="term" value="C:endomembrane system"/>
    <property type="evidence" value="ECO:0007669"/>
    <property type="project" value="UniProtKB-SubCell"/>
</dbReference>
<evidence type="ECO:0000256" key="7">
    <source>
        <dbReference type="SAM" id="Phobius"/>
    </source>
</evidence>
<keyword evidence="6" id="KW-0862">Zinc</keyword>
<dbReference type="RefSeq" id="WP_117859453.1">
    <property type="nucleotide sequence ID" value="NZ_JAOQJZ010000006.1"/>
</dbReference>
<accession>A0AAE3IGI4</accession>
<evidence type="ECO:0000313" key="8">
    <source>
        <dbReference type="EMBL" id="MCU6705791.1"/>
    </source>
</evidence>
<feature type="transmembrane region" description="Helical" evidence="7">
    <location>
        <begin position="114"/>
        <end position="134"/>
    </location>
</feature>
<comment type="similarity">
    <text evidence="2">Belongs to the UPF0073 (Hly-III) family.</text>
</comment>
<dbReference type="NCBIfam" id="TIGR01065">
    <property type="entry name" value="hlyIII"/>
    <property type="match status" value="1"/>
</dbReference>
<dbReference type="GO" id="GO:0140911">
    <property type="term" value="F:pore-forming activity"/>
    <property type="evidence" value="ECO:0007669"/>
    <property type="project" value="InterPro"/>
</dbReference>
<dbReference type="InterPro" id="IPR004254">
    <property type="entry name" value="AdipoR/HlyIII-related"/>
</dbReference>
<keyword evidence="5 7" id="KW-0472">Membrane</keyword>
<feature type="binding site" evidence="6">
    <location>
        <position position="202"/>
    </location>
    <ligand>
        <name>Zn(2+)</name>
        <dbReference type="ChEBI" id="CHEBI:29105"/>
    </ligand>
</feature>
<feature type="transmembrane region" description="Helical" evidence="7">
    <location>
        <begin position="201"/>
        <end position="220"/>
    </location>
</feature>
<comment type="subcellular location">
    <subcellularLocation>
        <location evidence="1">Endomembrane system</location>
        <topology evidence="1">Multi-pass membrane protein</topology>
    </subcellularLocation>
</comment>
<dbReference type="Proteomes" id="UP001208131">
    <property type="component" value="Unassembled WGS sequence"/>
</dbReference>
<evidence type="ECO:0000313" key="9">
    <source>
        <dbReference type="Proteomes" id="UP001208131"/>
    </source>
</evidence>
<dbReference type="EMBL" id="JAOQJZ010000006">
    <property type="protein sequence ID" value="MCU6705791.1"/>
    <property type="molecule type" value="Genomic_DNA"/>
</dbReference>
<dbReference type="Pfam" id="PF03006">
    <property type="entry name" value="HlyIII"/>
    <property type="match status" value="1"/>
</dbReference>
<feature type="transmembrane region" description="Helical" evidence="7">
    <location>
        <begin position="30"/>
        <end position="49"/>
    </location>
</feature>
<reference evidence="8 9" key="1">
    <citation type="journal article" date="2021" name="ISME Commun">
        <title>Automated analysis of genomic sequences facilitates high-throughput and comprehensive description of bacteria.</title>
        <authorList>
            <person name="Hitch T.C.A."/>
        </authorList>
    </citation>
    <scope>NUCLEOTIDE SEQUENCE [LARGE SCALE GENOMIC DNA]</scope>
    <source>
        <strain evidence="8 9">Sanger_31</strain>
    </source>
</reference>
<feature type="binding site" evidence="6">
    <location>
        <position position="76"/>
    </location>
    <ligand>
        <name>Zn(2+)</name>
        <dbReference type="ChEBI" id="CHEBI:29105"/>
    </ligand>
</feature>
<dbReference type="AlphaFoldDB" id="A0AAE3IGI4"/>
<protein>
    <submittedName>
        <fullName evidence="8">Hemolysin III family protein</fullName>
    </submittedName>
</protein>
<name>A0AAE3IGI4_9FIRM</name>
<proteinExistence type="inferred from homology"/>
<gene>
    <name evidence="8" type="ORF">OCV57_07630</name>
</gene>
<feature type="transmembrane region" description="Helical" evidence="7">
    <location>
        <begin position="146"/>
        <end position="164"/>
    </location>
</feature>
<comment type="caution">
    <text evidence="8">The sequence shown here is derived from an EMBL/GenBank/DDBJ whole genome shotgun (WGS) entry which is preliminary data.</text>
</comment>
<dbReference type="GO" id="GO:0046872">
    <property type="term" value="F:metal ion binding"/>
    <property type="evidence" value="ECO:0007669"/>
    <property type="project" value="UniProtKB-KW"/>
</dbReference>
<keyword evidence="9" id="KW-1185">Reference proteome</keyword>